<feature type="domain" description="Helicase C-terminal" evidence="6">
    <location>
        <begin position="916"/>
        <end position="1072"/>
    </location>
</feature>
<accession>A0A518EUW6</accession>
<dbReference type="SMART" id="SM00490">
    <property type="entry name" value="HELICc"/>
    <property type="match status" value="1"/>
</dbReference>
<evidence type="ECO:0000259" key="5">
    <source>
        <dbReference type="PROSITE" id="PS51192"/>
    </source>
</evidence>
<dbReference type="RefSeq" id="WP_145199583.1">
    <property type="nucleotide sequence ID" value="NZ_CP036434.1"/>
</dbReference>
<gene>
    <name evidence="7" type="ORF">Poly30_34270</name>
</gene>
<evidence type="ECO:0000313" key="8">
    <source>
        <dbReference type="Proteomes" id="UP000320390"/>
    </source>
</evidence>
<keyword evidence="8" id="KW-1185">Reference proteome</keyword>
<dbReference type="PROSITE" id="PS51192">
    <property type="entry name" value="HELICASE_ATP_BIND_1"/>
    <property type="match status" value="1"/>
</dbReference>
<keyword evidence="2" id="KW-0863">Zinc-finger</keyword>
<feature type="domain" description="SWIM-type" evidence="4">
    <location>
        <begin position="52"/>
        <end position="89"/>
    </location>
</feature>
<dbReference type="InterPro" id="IPR027417">
    <property type="entry name" value="P-loop_NTPase"/>
</dbReference>
<dbReference type="InterPro" id="IPR049730">
    <property type="entry name" value="SNF2/RAD54-like_C"/>
</dbReference>
<evidence type="ECO:0000256" key="1">
    <source>
        <dbReference type="ARBA" id="ARBA00022801"/>
    </source>
</evidence>
<dbReference type="GO" id="GO:0016787">
    <property type="term" value="F:hydrolase activity"/>
    <property type="evidence" value="ECO:0007669"/>
    <property type="project" value="UniProtKB-KW"/>
</dbReference>
<proteinExistence type="predicted"/>
<dbReference type="InterPro" id="IPR007527">
    <property type="entry name" value="Znf_SWIM"/>
</dbReference>
<dbReference type="InterPro" id="IPR000330">
    <property type="entry name" value="SNF2_N"/>
</dbReference>
<dbReference type="AlphaFoldDB" id="A0A518EUW6"/>
<evidence type="ECO:0000256" key="2">
    <source>
        <dbReference type="PROSITE-ProRule" id="PRU00325"/>
    </source>
</evidence>
<dbReference type="Gene3D" id="3.40.50.10810">
    <property type="entry name" value="Tandem AAA-ATPase domain"/>
    <property type="match status" value="1"/>
</dbReference>
<dbReference type="InterPro" id="IPR001650">
    <property type="entry name" value="Helicase_C-like"/>
</dbReference>
<dbReference type="InterPro" id="IPR014001">
    <property type="entry name" value="Helicase_ATP-bd"/>
</dbReference>
<dbReference type="GO" id="GO:0008270">
    <property type="term" value="F:zinc ion binding"/>
    <property type="evidence" value="ECO:0007669"/>
    <property type="project" value="UniProtKB-KW"/>
</dbReference>
<dbReference type="CDD" id="cd18793">
    <property type="entry name" value="SF2_C_SNF"/>
    <property type="match status" value="1"/>
</dbReference>
<dbReference type="GO" id="GO:0005524">
    <property type="term" value="F:ATP binding"/>
    <property type="evidence" value="ECO:0007669"/>
    <property type="project" value="InterPro"/>
</dbReference>
<dbReference type="PROSITE" id="PS51194">
    <property type="entry name" value="HELICASE_CTER"/>
    <property type="match status" value="1"/>
</dbReference>
<evidence type="ECO:0000259" key="4">
    <source>
        <dbReference type="PROSITE" id="PS50966"/>
    </source>
</evidence>
<dbReference type="PANTHER" id="PTHR10799">
    <property type="entry name" value="SNF2/RAD54 HELICASE FAMILY"/>
    <property type="match status" value="1"/>
</dbReference>
<dbReference type="Pfam" id="PF00176">
    <property type="entry name" value="SNF2-rel_dom"/>
    <property type="match status" value="1"/>
</dbReference>
<dbReference type="Gene3D" id="3.40.50.300">
    <property type="entry name" value="P-loop containing nucleotide triphosphate hydrolases"/>
    <property type="match status" value="1"/>
</dbReference>
<organism evidence="7 8">
    <name type="scientific">Saltatorellus ferox</name>
    <dbReference type="NCBI Taxonomy" id="2528018"/>
    <lineage>
        <taxon>Bacteria</taxon>
        <taxon>Pseudomonadati</taxon>
        <taxon>Planctomycetota</taxon>
        <taxon>Planctomycetia</taxon>
        <taxon>Planctomycetia incertae sedis</taxon>
        <taxon>Saltatorellus</taxon>
    </lineage>
</organism>
<feature type="region of interest" description="Disordered" evidence="3">
    <location>
        <begin position="354"/>
        <end position="378"/>
    </location>
</feature>
<evidence type="ECO:0008006" key="9">
    <source>
        <dbReference type="Google" id="ProtNLM"/>
    </source>
</evidence>
<feature type="domain" description="Helicase ATP-binding" evidence="5">
    <location>
        <begin position="629"/>
        <end position="793"/>
    </location>
</feature>
<name>A0A518EUW6_9BACT</name>
<dbReference type="EMBL" id="CP036434">
    <property type="protein sequence ID" value="QDV07892.1"/>
    <property type="molecule type" value="Genomic_DNA"/>
</dbReference>
<dbReference type="InterPro" id="IPR038718">
    <property type="entry name" value="SNF2-like_sf"/>
</dbReference>
<keyword evidence="2" id="KW-0479">Metal-binding</keyword>
<dbReference type="Proteomes" id="UP000320390">
    <property type="component" value="Chromosome"/>
</dbReference>
<reference evidence="7 8" key="1">
    <citation type="submission" date="2019-02" db="EMBL/GenBank/DDBJ databases">
        <title>Deep-cultivation of Planctomycetes and their phenomic and genomic characterization uncovers novel biology.</title>
        <authorList>
            <person name="Wiegand S."/>
            <person name="Jogler M."/>
            <person name="Boedeker C."/>
            <person name="Pinto D."/>
            <person name="Vollmers J."/>
            <person name="Rivas-Marin E."/>
            <person name="Kohn T."/>
            <person name="Peeters S.H."/>
            <person name="Heuer A."/>
            <person name="Rast P."/>
            <person name="Oberbeckmann S."/>
            <person name="Bunk B."/>
            <person name="Jeske O."/>
            <person name="Meyerdierks A."/>
            <person name="Storesund J.E."/>
            <person name="Kallscheuer N."/>
            <person name="Luecker S."/>
            <person name="Lage O.M."/>
            <person name="Pohl T."/>
            <person name="Merkel B.J."/>
            <person name="Hornburger P."/>
            <person name="Mueller R.-W."/>
            <person name="Bruemmer F."/>
            <person name="Labrenz M."/>
            <person name="Spormann A.M."/>
            <person name="Op den Camp H."/>
            <person name="Overmann J."/>
            <person name="Amann R."/>
            <person name="Jetten M.S.M."/>
            <person name="Mascher T."/>
            <person name="Medema M.H."/>
            <person name="Devos D.P."/>
            <person name="Kaster A.-K."/>
            <person name="Ovreas L."/>
            <person name="Rohde M."/>
            <person name="Galperin M.Y."/>
            <person name="Jogler C."/>
        </authorList>
    </citation>
    <scope>NUCLEOTIDE SEQUENCE [LARGE SCALE GENOMIC DNA]</scope>
    <source>
        <strain evidence="7 8">Poly30</strain>
    </source>
</reference>
<evidence type="ECO:0000256" key="3">
    <source>
        <dbReference type="SAM" id="MobiDB-lite"/>
    </source>
</evidence>
<dbReference type="OrthoDB" id="9814088at2"/>
<dbReference type="SMART" id="SM00487">
    <property type="entry name" value="DEXDc"/>
    <property type="match status" value="1"/>
</dbReference>
<dbReference type="SUPFAM" id="SSF52540">
    <property type="entry name" value="P-loop containing nucleoside triphosphate hydrolases"/>
    <property type="match status" value="2"/>
</dbReference>
<sequence>MRTALFTTELEVCFDDFLRERGRALATTGRLDRLSPTEMGFIGQFEGSDGSFVIEVVIEGPGSPGSCSCPTCKKDGICAHIWAAAILLNDLRSLQDVPIRKSLEKRSLKRLQALRGKFQRKALTAWDLAESESSQLVFVLDADECKDPALAKVFVQRKSITANGTWSTGKPVDLAYFDFEDLQSDSDRQLLGLLGYGPNRFGGGSARNWQLGKDEHQLSAFQASEILPMMAREGRLELRGRRAGGGTTPLAWDEGDAYSIRLLGELSAPDDPPLLFVNGALVRGDEERSHRDIHAILPGGLAVLDDRLVRIGPEAAAPMLGDLVQEGTIGIGEEALDEFRRLMGALPAGVWAPAGSDASAASTEGKPAEDEELDAFEGPTPELSVQVTGSRSDARLECDIFFDYGPGMRVSPDSRVITMKCSETGAMIARELPLEAARLAEYLEAGGRRTRVHRELGQDGNIAAKQFPIVVKELLDRGWRVLANKKPIRRAGEFSISVRSGMDWFDVEGGIQFDGVTASFPELLAAAKSGERTVELGDGSSGMIPENWLESWGLLGVGRKEGDALRFQRNQGWLLDALLAERTLERSDEAFDGYREKLAKFKKIKPVKEPAGFQGELRPYQRDALGWFGFLGELGLGGCLADDMGLGKTVQVLAHLEARRKRKLGKDEERRPSIVVAPRSLVFNWIQEAARFAPKLKVLDYTGSGRQARLAAEGPVDLLVTTYGSLRRDAVDLAETQFDHVILDEATAIKNAQSQSAKAARLLRGDHRLALTGTPVENHLHELWSLFEFLNPGMLGRSSAFREFAERKVDGTDSVDVSDIGRAIRPFFLRRTKDEVLTELPAKSEQILTVELSKKDRKRYDDLKEHFRKELLGKDEGAGALEVDKLNVLTALLRLRQAACHPGLIDEKLGSEDSAKLEALIPRLEELAAEGHKVLVFSQFTSFLKIVRRRLEALRIPFEYLDGQTRKRQERVERFQSDPHTPIFLISLKAGGHGLNLTASDYVFILDPWWNPAVEAQAIDRAHRMGQTRSVFAYRLIAKDTVEERVMELQAKKRDLADQLFQGGKGVLKSLTRDDLEALLS</sequence>
<protein>
    <recommendedName>
        <fullName evidence="9">ATP-dependent helicase HepA</fullName>
    </recommendedName>
</protein>
<keyword evidence="2" id="KW-0862">Zinc</keyword>
<evidence type="ECO:0000259" key="6">
    <source>
        <dbReference type="PROSITE" id="PS51194"/>
    </source>
</evidence>
<evidence type="ECO:0000313" key="7">
    <source>
        <dbReference type="EMBL" id="QDV07892.1"/>
    </source>
</evidence>
<dbReference type="Pfam" id="PF00271">
    <property type="entry name" value="Helicase_C"/>
    <property type="match status" value="1"/>
</dbReference>
<dbReference type="PROSITE" id="PS50966">
    <property type="entry name" value="ZF_SWIM"/>
    <property type="match status" value="1"/>
</dbReference>
<keyword evidence="1" id="KW-0378">Hydrolase</keyword>